<feature type="transmembrane region" description="Helical" evidence="1">
    <location>
        <begin position="1022"/>
        <end position="1041"/>
    </location>
</feature>
<dbReference type="InterPro" id="IPR042099">
    <property type="entry name" value="ANL_N_sf"/>
</dbReference>
<keyword evidence="1" id="KW-0472">Membrane</keyword>
<dbReference type="AlphaFoldDB" id="A0AA36ID29"/>
<dbReference type="PROSITE" id="PS00455">
    <property type="entry name" value="AMP_BINDING"/>
    <property type="match status" value="1"/>
</dbReference>
<dbReference type="Gene3D" id="3.40.50.12780">
    <property type="entry name" value="N-terminal domain of ligase-like"/>
    <property type="match status" value="1"/>
</dbReference>
<feature type="transmembrane region" description="Helical" evidence="1">
    <location>
        <begin position="951"/>
        <end position="978"/>
    </location>
</feature>
<sequence length="1068" mass="118036">MLAFPRYKFEEGLLCRVCVIIPVAGPTPHTTAPRLKETGGAERFLWFAKSMRDPGTKPCFTPDVWNCADTSVEHPEVGQLYLSLGLSLLCCVLCGLGAFLLAQLRREAPEPEALDEEGQLAPSQGPDLPFPKVAVPKQILDWAAAEPDRVCLVAEGKELTYHDLLLLSRRCAAKLLQLFAESGEHGGRDALAARLVALYLQPGPALVAAVLGTWLAKSAWTPLDRKSPALRIRELVKQVNPQAVICDDQSPFEQLEVPVVHMNKADKATPAEIGWEGSLDSLAQVIYTSGSTGTPKGVIFSHGRLAHSTHFFAEQCGVGLATRVLQKTPNIWSVFRHEVYPALCRGGVVVHPDPLRTADPVHLGKVIGQNQVSLLVATPAVLDLVLDANELMPTLRYIVCMGEPLSWSMAEKVYRSLPFVNLMNFYGSTETENTTFTVPKIGGEEWQRCKGRAVPAGRPQPHVHVYLLEPGSLEPSSPGEICFSGIMADGYFGAPELTARSFVEHPTLGRLYRTGDLGQWSHQQLTVLGRIDRQVKIRGARVELQELELTLAPLVSAICAVAAEGEEGHLHIVAFVVTEDLEALKEQARSRLSAALMPTLFQALPSLPRLANGKVDMQGLKALASEALAEAQREAESETTTALDSLGMLQHLTKSQLEEDRWVQNQQAFWTLIVMMAHFALIQGAGEAGRMTIDIESALSHGKDMSAFVLLLGFADARNGPQLSTRDGAALVLALSMTFVLPWILRPPCLLLFGSSVAEEFFSPYYPRVQHEWFLYSYLFARVVLVLLSRFGEGLWQAVLVLSLACMLPDDVLWLQLSLKLRRFLRAQDHIINFKGLRWATLFVAGIYLLSYHLTRAGLLTRCRRTGGRRLKNAEAWLERRLGQARGLRASLCLACWVLYLALSLVSGIDPKLGLGRFGYQDGFQAVYKEGNDWTLASHSVSWHYMTHPSLMAYVLLWIGELLQNLLPCVAVGVAMALMPWHFKTMGSTCFGNYVIHVYLAQFSHFAEQPVLSRITRPEWGLKVNFVITFSYNIIVCLLFAHTVGVAFHHLLVGVMKAFTALLQRKKG</sequence>
<feature type="transmembrane region" description="Helical" evidence="1">
    <location>
        <begin position="80"/>
        <end position="102"/>
    </location>
</feature>
<accession>A0AA36ID29</accession>
<dbReference type="InterPro" id="IPR020845">
    <property type="entry name" value="AMP-binding_CS"/>
</dbReference>
<feature type="domain" description="AMP-dependent synthetase/ligase" evidence="2">
    <location>
        <begin position="141"/>
        <end position="492"/>
    </location>
</feature>
<dbReference type="GO" id="GO:0005737">
    <property type="term" value="C:cytoplasm"/>
    <property type="evidence" value="ECO:0007669"/>
    <property type="project" value="TreeGrafter"/>
</dbReference>
<keyword evidence="1" id="KW-0812">Transmembrane</keyword>
<evidence type="ECO:0000313" key="3">
    <source>
        <dbReference type="EMBL" id="CAJ1385498.1"/>
    </source>
</evidence>
<dbReference type="InterPro" id="IPR000873">
    <property type="entry name" value="AMP-dep_synth/lig_dom"/>
</dbReference>
<keyword evidence="1" id="KW-1133">Transmembrane helix</keyword>
<dbReference type="InterPro" id="IPR045851">
    <property type="entry name" value="AMP-bd_C_sf"/>
</dbReference>
<reference evidence="3" key="1">
    <citation type="submission" date="2023-08" db="EMBL/GenBank/DDBJ databases">
        <authorList>
            <person name="Chen Y."/>
            <person name="Shah S."/>
            <person name="Dougan E. K."/>
            <person name="Thang M."/>
            <person name="Chan C."/>
        </authorList>
    </citation>
    <scope>NUCLEOTIDE SEQUENCE</scope>
</reference>
<dbReference type="PANTHER" id="PTHR45527">
    <property type="entry name" value="NONRIBOSOMAL PEPTIDE SYNTHETASE"/>
    <property type="match status" value="1"/>
</dbReference>
<evidence type="ECO:0000259" key="2">
    <source>
        <dbReference type="Pfam" id="PF00501"/>
    </source>
</evidence>
<feature type="transmembrane region" description="Helical" evidence="1">
    <location>
        <begin position="837"/>
        <end position="855"/>
    </location>
</feature>
<name>A0AA36ID29_9DINO</name>
<dbReference type="GO" id="GO:0031177">
    <property type="term" value="F:phosphopantetheine binding"/>
    <property type="evidence" value="ECO:0007669"/>
    <property type="project" value="TreeGrafter"/>
</dbReference>
<comment type="caution">
    <text evidence="3">The sequence shown here is derived from an EMBL/GenBank/DDBJ whole genome shotgun (WGS) entry which is preliminary data.</text>
</comment>
<keyword evidence="4" id="KW-1185">Reference proteome</keyword>
<dbReference type="EMBL" id="CAUJNA010001246">
    <property type="protein sequence ID" value="CAJ1385498.1"/>
    <property type="molecule type" value="Genomic_DNA"/>
</dbReference>
<dbReference type="GO" id="GO:0043041">
    <property type="term" value="P:amino acid activation for nonribosomal peptide biosynthetic process"/>
    <property type="evidence" value="ECO:0007669"/>
    <property type="project" value="TreeGrafter"/>
</dbReference>
<dbReference type="Pfam" id="PF00501">
    <property type="entry name" value="AMP-binding"/>
    <property type="match status" value="1"/>
</dbReference>
<evidence type="ECO:0000313" key="4">
    <source>
        <dbReference type="Proteomes" id="UP001178507"/>
    </source>
</evidence>
<dbReference type="SUPFAM" id="SSF56801">
    <property type="entry name" value="Acetyl-CoA synthetase-like"/>
    <property type="match status" value="1"/>
</dbReference>
<protein>
    <recommendedName>
        <fullName evidence="2">AMP-dependent synthetase/ligase domain-containing protein</fullName>
    </recommendedName>
</protein>
<dbReference type="PANTHER" id="PTHR45527:SF1">
    <property type="entry name" value="FATTY ACID SYNTHASE"/>
    <property type="match status" value="1"/>
</dbReference>
<organism evidence="3 4">
    <name type="scientific">Effrenium voratum</name>
    <dbReference type="NCBI Taxonomy" id="2562239"/>
    <lineage>
        <taxon>Eukaryota</taxon>
        <taxon>Sar</taxon>
        <taxon>Alveolata</taxon>
        <taxon>Dinophyceae</taxon>
        <taxon>Suessiales</taxon>
        <taxon>Symbiodiniaceae</taxon>
        <taxon>Effrenium</taxon>
    </lineage>
</organism>
<proteinExistence type="predicted"/>
<dbReference type="Gene3D" id="3.30.300.30">
    <property type="match status" value="1"/>
</dbReference>
<gene>
    <name evidence="3" type="ORF">EVOR1521_LOCUS12094</name>
</gene>
<evidence type="ECO:0000256" key="1">
    <source>
        <dbReference type="SAM" id="Phobius"/>
    </source>
</evidence>
<dbReference type="GO" id="GO:0044550">
    <property type="term" value="P:secondary metabolite biosynthetic process"/>
    <property type="evidence" value="ECO:0007669"/>
    <property type="project" value="TreeGrafter"/>
</dbReference>
<dbReference type="Proteomes" id="UP001178507">
    <property type="component" value="Unassembled WGS sequence"/>
</dbReference>
<feature type="transmembrane region" description="Helical" evidence="1">
    <location>
        <begin position="890"/>
        <end position="909"/>
    </location>
</feature>